<dbReference type="HOGENOM" id="CLU_093128_0_0_9"/>
<dbReference type="GO" id="GO:0008990">
    <property type="term" value="F:rRNA (guanine-N2-)-methyltransferase activity"/>
    <property type="evidence" value="ECO:0007669"/>
    <property type="project" value="InterPro"/>
</dbReference>
<dbReference type="EMBL" id="CP003639">
    <property type="protein sequence ID" value="AFM41818.1"/>
    <property type="molecule type" value="Genomic_DNA"/>
</dbReference>
<dbReference type="KEGG" id="dai:Desaci_2907"/>
<reference evidence="1 2" key="1">
    <citation type="journal article" date="2012" name="J. Bacteriol.">
        <title>Complete genome sequences of Desulfosporosinus orientis DSM765T, Desulfosporosinus youngiae DSM17734T, Desulfosporosinus meridiei DSM13257T, and Desulfosporosinus acidiphilus DSM22704T.</title>
        <authorList>
            <person name="Pester M."/>
            <person name="Brambilla E."/>
            <person name="Alazard D."/>
            <person name="Rattei T."/>
            <person name="Weinmaier T."/>
            <person name="Han J."/>
            <person name="Lucas S."/>
            <person name="Lapidus A."/>
            <person name="Cheng J.F."/>
            <person name="Goodwin L."/>
            <person name="Pitluck S."/>
            <person name="Peters L."/>
            <person name="Ovchinnikova G."/>
            <person name="Teshima H."/>
            <person name="Detter J.C."/>
            <person name="Han C.S."/>
            <person name="Tapia R."/>
            <person name="Land M.L."/>
            <person name="Hauser L."/>
            <person name="Kyrpides N.C."/>
            <person name="Ivanova N.N."/>
            <person name="Pagani I."/>
            <person name="Huntmann M."/>
            <person name="Wei C.L."/>
            <person name="Davenport K.W."/>
            <person name="Daligault H."/>
            <person name="Chain P.S."/>
            <person name="Chen A."/>
            <person name="Mavromatis K."/>
            <person name="Markowitz V."/>
            <person name="Szeto E."/>
            <person name="Mikhailova N."/>
            <person name="Pati A."/>
            <person name="Wagner M."/>
            <person name="Woyke T."/>
            <person name="Ollivier B."/>
            <person name="Klenk H.P."/>
            <person name="Spring S."/>
            <person name="Loy A."/>
        </authorList>
    </citation>
    <scope>NUCLEOTIDE SEQUENCE [LARGE SCALE GENOMIC DNA]</scope>
    <source>
        <strain evidence="2">DSM 22704 / JCM 16185 / SJ4</strain>
    </source>
</reference>
<sequence length="266" mass="30051">MIKDIPIRIRATQSDLELQERVQWFRQQPGCQWAANENDLDSLPELKVSRRGVELLFNQERITFHPSMALIRAMNILGGSSDRFLAAAQLGLGDFFLDATLGLASDSLIAALAVGDHGRVLGLEKSPILAVVMQDGLKHFGEHSFNVKTEPKKQAWLSLVQAARRIEVQWADHGEFLSHCPSESFDVIYFDPMFRKTFHESASIQPLHQWSEHSPLDLQTVREACRVARKRVVLKERKDSAEFKRLGFDVLPGGRYSSVDYGVILV</sequence>
<dbReference type="InterPro" id="IPR029063">
    <property type="entry name" value="SAM-dependent_MTases_sf"/>
</dbReference>
<dbReference type="SUPFAM" id="SSF53335">
    <property type="entry name" value="S-adenosyl-L-methionine-dependent methyltransferases"/>
    <property type="match status" value="1"/>
</dbReference>
<dbReference type="PANTHER" id="PTHR36112:SF1">
    <property type="entry name" value="RIBOSOMAL RNA SMALL SUBUNIT METHYLTRANSFERASE J"/>
    <property type="match status" value="1"/>
</dbReference>
<dbReference type="STRING" id="646529.Desaci_2907"/>
<accession>I4D7P4</accession>
<organism evidence="1 2">
    <name type="scientific">Desulfosporosinus acidiphilus (strain DSM 22704 / JCM 16185 / SJ4)</name>
    <dbReference type="NCBI Taxonomy" id="646529"/>
    <lineage>
        <taxon>Bacteria</taxon>
        <taxon>Bacillati</taxon>
        <taxon>Bacillota</taxon>
        <taxon>Clostridia</taxon>
        <taxon>Eubacteriales</taxon>
        <taxon>Desulfitobacteriaceae</taxon>
        <taxon>Desulfosporosinus</taxon>
    </lineage>
</organism>
<dbReference type="OrthoDB" id="1653798at2"/>
<keyword evidence="2" id="KW-1185">Reference proteome</keyword>
<dbReference type="Proteomes" id="UP000002892">
    <property type="component" value="Chromosome"/>
</dbReference>
<dbReference type="Pfam" id="PF04445">
    <property type="entry name" value="SAM_MT"/>
    <property type="match status" value="1"/>
</dbReference>
<dbReference type="Gene3D" id="3.40.50.150">
    <property type="entry name" value="Vaccinia Virus protein VP39"/>
    <property type="match status" value="1"/>
</dbReference>
<dbReference type="AlphaFoldDB" id="I4D7P4"/>
<proteinExistence type="predicted"/>
<dbReference type="PANTHER" id="PTHR36112">
    <property type="entry name" value="RIBOSOMAL RNA SMALL SUBUNIT METHYLTRANSFERASE J"/>
    <property type="match status" value="1"/>
</dbReference>
<name>I4D7P4_DESAJ</name>
<protein>
    <submittedName>
        <fullName evidence="1">Uncharacterized protein</fullName>
    </submittedName>
</protein>
<dbReference type="eggNOG" id="COG2265">
    <property type="taxonomic scope" value="Bacteria"/>
</dbReference>
<gene>
    <name evidence="1" type="ordered locus">Desaci_2907</name>
</gene>
<evidence type="ECO:0000313" key="1">
    <source>
        <dbReference type="EMBL" id="AFM41818.1"/>
    </source>
</evidence>
<dbReference type="InterPro" id="IPR007536">
    <property type="entry name" value="16SrRNA_methylTrfase_J"/>
</dbReference>
<evidence type="ECO:0000313" key="2">
    <source>
        <dbReference type="Proteomes" id="UP000002892"/>
    </source>
</evidence>